<comment type="caution">
    <text evidence="1">The sequence shown here is derived from an EMBL/GenBank/DDBJ whole genome shotgun (WGS) entry which is preliminary data.</text>
</comment>
<dbReference type="AlphaFoldDB" id="A0A0W0VIV0"/>
<keyword evidence="2" id="KW-1185">Reference proteome</keyword>
<dbReference type="RefSeq" id="WP_058502218.1">
    <property type="nucleotide sequence ID" value="NZ_CAAAJA010000116.1"/>
</dbReference>
<evidence type="ECO:0000313" key="2">
    <source>
        <dbReference type="Proteomes" id="UP000054761"/>
    </source>
</evidence>
<reference evidence="1 2" key="1">
    <citation type="submission" date="2015-11" db="EMBL/GenBank/DDBJ databases">
        <title>Genomic analysis of 38 Legionella species identifies large and diverse effector repertoires.</title>
        <authorList>
            <person name="Burstein D."/>
            <person name="Amaro F."/>
            <person name="Zusman T."/>
            <person name="Lifshitz Z."/>
            <person name="Cohen O."/>
            <person name="Gilbert J.A."/>
            <person name="Pupko T."/>
            <person name="Shuman H.A."/>
            <person name="Segal G."/>
        </authorList>
    </citation>
    <scope>NUCLEOTIDE SEQUENCE [LARGE SCALE GENOMIC DNA]</scope>
    <source>
        <strain evidence="1 2">Bercovier 4</strain>
    </source>
</reference>
<evidence type="ECO:0000313" key="1">
    <source>
        <dbReference type="EMBL" id="KTD20044.1"/>
    </source>
</evidence>
<dbReference type="Proteomes" id="UP000054761">
    <property type="component" value="Unassembled WGS sequence"/>
</dbReference>
<proteinExistence type="predicted"/>
<gene>
    <name evidence="1" type="ORF">Lisr_1894</name>
</gene>
<sequence>MGAETTERNFFWWFSHFRSGLNESKKITCSSMRPIIKKKSEKLKNGGITDPTQNDIKKARFSLPDAIHLLDGFDIKITG</sequence>
<protein>
    <submittedName>
        <fullName evidence="1">Uncharacterized protein</fullName>
    </submittedName>
</protein>
<dbReference type="PATRIC" id="fig|454.4.peg.2064"/>
<dbReference type="GeneID" id="39688751"/>
<organism evidence="1 2">
    <name type="scientific">Legionella israelensis</name>
    <dbReference type="NCBI Taxonomy" id="454"/>
    <lineage>
        <taxon>Bacteria</taxon>
        <taxon>Pseudomonadati</taxon>
        <taxon>Pseudomonadota</taxon>
        <taxon>Gammaproteobacteria</taxon>
        <taxon>Legionellales</taxon>
        <taxon>Legionellaceae</taxon>
        <taxon>Legionella</taxon>
    </lineage>
</organism>
<dbReference type="EMBL" id="LNYH01000108">
    <property type="protein sequence ID" value="KTD20044.1"/>
    <property type="molecule type" value="Genomic_DNA"/>
</dbReference>
<name>A0A0W0VIV0_9GAMM</name>
<accession>A0A0W0VIV0</accession>